<name>A0ABM3IIT5_ZIZJJ</name>
<evidence type="ECO:0000259" key="8">
    <source>
        <dbReference type="Pfam" id="PF18052"/>
    </source>
</evidence>
<keyword evidence="11" id="KW-1185">Reference proteome</keyword>
<dbReference type="Pfam" id="PF23559">
    <property type="entry name" value="WHD_DRP"/>
    <property type="match status" value="1"/>
</dbReference>
<dbReference type="InterPro" id="IPR042197">
    <property type="entry name" value="Apaf_helical"/>
</dbReference>
<dbReference type="SUPFAM" id="SSF52058">
    <property type="entry name" value="L domain-like"/>
    <property type="match status" value="2"/>
</dbReference>
<dbReference type="SUPFAM" id="SSF52540">
    <property type="entry name" value="P-loop containing nucleoside triphosphate hydrolases"/>
    <property type="match status" value="1"/>
</dbReference>
<evidence type="ECO:0000256" key="1">
    <source>
        <dbReference type="ARBA" id="ARBA00022614"/>
    </source>
</evidence>
<evidence type="ECO:0000313" key="12">
    <source>
        <dbReference type="RefSeq" id="XP_048329373.2"/>
    </source>
</evidence>
<dbReference type="PANTHER" id="PTHR36766:SF40">
    <property type="entry name" value="DISEASE RESISTANCE PROTEIN RGA3"/>
    <property type="match status" value="1"/>
</dbReference>
<accession>A0ABM3IIT5</accession>
<evidence type="ECO:0000256" key="6">
    <source>
        <dbReference type="SAM" id="MobiDB-lite"/>
    </source>
</evidence>
<reference evidence="11 12" key="1">
    <citation type="submission" date="2025-05" db="UniProtKB">
        <authorList>
            <consortium name="RefSeq"/>
        </authorList>
    </citation>
    <scope>NUCLEOTIDE SEQUENCE [LARGE SCALE GENOMIC DNA]</scope>
    <source>
        <tissue evidence="12 13">Seedling</tissue>
    </source>
</reference>
<feature type="domain" description="R13L1/DRL21-like LRR repeat region" evidence="10">
    <location>
        <begin position="751"/>
        <end position="872"/>
    </location>
</feature>
<gene>
    <name evidence="12 13 14 15" type="primary">LOC125422326</name>
</gene>
<dbReference type="Pfam" id="PF18052">
    <property type="entry name" value="Rx_N"/>
    <property type="match status" value="1"/>
</dbReference>
<dbReference type="RefSeq" id="XP_048329376.2">
    <property type="nucleotide sequence ID" value="XM_048473419.2"/>
</dbReference>
<dbReference type="InterPro" id="IPR058922">
    <property type="entry name" value="WHD_DRP"/>
</dbReference>
<dbReference type="RefSeq" id="XP_048329375.2">
    <property type="nucleotide sequence ID" value="XM_048473418.2"/>
</dbReference>
<keyword evidence="4" id="KW-0611">Plant defense</keyword>
<evidence type="ECO:0000313" key="14">
    <source>
        <dbReference type="RefSeq" id="XP_048329375.2"/>
    </source>
</evidence>
<dbReference type="Gene3D" id="3.80.10.10">
    <property type="entry name" value="Ribonuclease Inhibitor"/>
    <property type="match status" value="3"/>
</dbReference>
<dbReference type="GeneID" id="125422326"/>
<evidence type="ECO:0000256" key="4">
    <source>
        <dbReference type="ARBA" id="ARBA00022821"/>
    </source>
</evidence>
<keyword evidence="3" id="KW-0547">Nucleotide-binding</keyword>
<dbReference type="Gene3D" id="1.20.5.4130">
    <property type="match status" value="1"/>
</dbReference>
<feature type="domain" description="Disease resistance protein winged helix" evidence="9">
    <location>
        <begin position="437"/>
        <end position="508"/>
    </location>
</feature>
<dbReference type="InterPro" id="IPR056789">
    <property type="entry name" value="LRR_R13L1-DRL21"/>
</dbReference>
<proteinExistence type="predicted"/>
<feature type="domain" description="NB-ARC" evidence="7">
    <location>
        <begin position="197"/>
        <end position="353"/>
    </location>
</feature>
<dbReference type="PRINTS" id="PR00364">
    <property type="entry name" value="DISEASERSIST"/>
</dbReference>
<evidence type="ECO:0000259" key="9">
    <source>
        <dbReference type="Pfam" id="PF23559"/>
    </source>
</evidence>
<dbReference type="Proteomes" id="UP001652623">
    <property type="component" value="Chromosome 2"/>
</dbReference>
<evidence type="ECO:0000313" key="13">
    <source>
        <dbReference type="RefSeq" id="XP_048329374.2"/>
    </source>
</evidence>
<protein>
    <submittedName>
        <fullName evidence="12 13">Disease resistance RPP13-like protein 1 isoform X1</fullName>
    </submittedName>
</protein>
<dbReference type="Pfam" id="PF25019">
    <property type="entry name" value="LRR_R13L1-DRL21"/>
    <property type="match status" value="1"/>
</dbReference>
<feature type="domain" description="Disease resistance N-terminal" evidence="8">
    <location>
        <begin position="37"/>
        <end position="104"/>
    </location>
</feature>
<feature type="region of interest" description="Disordered" evidence="6">
    <location>
        <begin position="149"/>
        <end position="168"/>
    </location>
</feature>
<keyword evidence="1" id="KW-0433">Leucine-rich repeat</keyword>
<dbReference type="InterPro" id="IPR032675">
    <property type="entry name" value="LRR_dom_sf"/>
</dbReference>
<keyword evidence="5" id="KW-0067">ATP-binding</keyword>
<evidence type="ECO:0000256" key="2">
    <source>
        <dbReference type="ARBA" id="ARBA00022737"/>
    </source>
</evidence>
<dbReference type="Pfam" id="PF00931">
    <property type="entry name" value="NB-ARC"/>
    <property type="match status" value="1"/>
</dbReference>
<dbReference type="RefSeq" id="XP_048329373.2">
    <property type="nucleotide sequence ID" value="XM_048473416.2"/>
</dbReference>
<dbReference type="RefSeq" id="XP_048329374.2">
    <property type="nucleotide sequence ID" value="XM_048473417.2"/>
</dbReference>
<dbReference type="PANTHER" id="PTHR36766">
    <property type="entry name" value="PLANT BROAD-SPECTRUM MILDEW RESISTANCE PROTEIN RPW8"/>
    <property type="match status" value="1"/>
</dbReference>
<feature type="compositionally biased region" description="Low complexity" evidence="6">
    <location>
        <begin position="149"/>
        <end position="164"/>
    </location>
</feature>
<evidence type="ECO:0000313" key="11">
    <source>
        <dbReference type="Proteomes" id="UP001652623"/>
    </source>
</evidence>
<sequence>MAELIAGAFFTASFERFFNMILSGDILKFVSGKKLNDGMLKKFKTMLLSVKALLNDAEKKQISDPDVRQWLDELKDTMYHAEDLAYEIETEALRCKIEGGQSGSRIFQVFNFSSRFNIKNLEDRIVEIVHTLEGVVSQKDLLGLIPSEGVHQSRSSSSSPQLLPVEEESDIYGRDHDKTVIVKLLLSDDDHDDVVGSNKISVIPIVGMGGIGKTTLAQLGYNDANVVKKFDLKAWVTVSDEFDVFTLTKTIFETITVQKDCSIKHPHQLQCELKKAIEGKKFLFVLDDVWNENYNLWDNLRSQFTFGASGSKIIVTTRNEKIGSMMGTAPIHYLGIISDEDSWQLFAKHAFQKIIDRSALQEFEEIGRNIVRKCNGLPLAIKSLGGLLCSKMHIDEWEDILNSDTWKMQECNILPALWLSYNYLPPHLKRCFAYCSIFPKDFEIRKEILILLWMAEDLLRPQQNMTLEEIGEKYFNDLISRSFIHHTKDFLFPDISHYHMHDLVNDLASFVSGEFCLRMDDGSLKGITKKTRHLSCLTSKSHDVKKLEEYLSENKVLRTLLFESLLFAEQSLANLEQYLQRMGCLRVLSLSNPVQISYAAIPITTSLDLIGNLKLLKYLNLSSTDIEELPDTICILYNLQSLLLSECRRLYRLSSSIGNLKHLRYLNLAMCSEIKEIPDALCDLHDLHTLILSNCNSLSRLPTDMSRLVNLHYLSFFGTAVREMPPQMGKLKHLQCLTPAFLVDKNGGCNIRELGNLHDLRDSLTIENLENIMNVGDVREAKLKDKRYITEVQLEWGGQTDDSEKAREILDGLQPHTNVQKLGIRNYKGTRFPSWIGHHSFSHIVYLSLSGCSNCYLLPPLGQLPSLKDLYFWGFEMVERIGDEFYYSCSSNSSSGSSFMINAPVLVPFKSLESLYLNGFSELREWKEWSLTMGGGEGTGAFPQLKMLQLSCCPKINGDSLPSNFPSHTTLRIWDGCQPLVTSLQSHQLPWLCELELYCCSGVVSFPPQGGLPSNIHTILIHNCHELKSLAKQGWPSNLKSLYIGSCEDLFVDVDSFPEEGQLPTTLTRLKLVKLQKLKSLNGKALRDLVCLKRLTINHCNQLQCLPEQTLPDSLSWLNITSSHSWLAERCKRDTGEDWPKIAHIPRINIVGNSNAIVDSDEE</sequence>
<dbReference type="InterPro" id="IPR002182">
    <property type="entry name" value="NB-ARC"/>
</dbReference>
<dbReference type="Gene3D" id="1.10.10.10">
    <property type="entry name" value="Winged helix-like DNA-binding domain superfamily/Winged helix DNA-binding domain"/>
    <property type="match status" value="1"/>
</dbReference>
<dbReference type="Gene3D" id="1.10.8.430">
    <property type="entry name" value="Helical domain of apoptotic protease-activating factors"/>
    <property type="match status" value="1"/>
</dbReference>
<evidence type="ECO:0000256" key="3">
    <source>
        <dbReference type="ARBA" id="ARBA00022741"/>
    </source>
</evidence>
<dbReference type="InterPro" id="IPR036388">
    <property type="entry name" value="WH-like_DNA-bd_sf"/>
</dbReference>
<evidence type="ECO:0000256" key="5">
    <source>
        <dbReference type="ARBA" id="ARBA00022840"/>
    </source>
</evidence>
<dbReference type="Gene3D" id="3.40.50.300">
    <property type="entry name" value="P-loop containing nucleotide triphosphate hydrolases"/>
    <property type="match status" value="1"/>
</dbReference>
<evidence type="ECO:0000313" key="15">
    <source>
        <dbReference type="RefSeq" id="XP_048329376.2"/>
    </source>
</evidence>
<evidence type="ECO:0000259" key="7">
    <source>
        <dbReference type="Pfam" id="PF00931"/>
    </source>
</evidence>
<dbReference type="InterPro" id="IPR041118">
    <property type="entry name" value="Rx_N"/>
</dbReference>
<dbReference type="InterPro" id="IPR027417">
    <property type="entry name" value="P-loop_NTPase"/>
</dbReference>
<keyword evidence="2" id="KW-0677">Repeat</keyword>
<evidence type="ECO:0000259" key="10">
    <source>
        <dbReference type="Pfam" id="PF25019"/>
    </source>
</evidence>
<organism evidence="11 13">
    <name type="scientific">Ziziphus jujuba</name>
    <name type="common">Chinese jujube</name>
    <name type="synonym">Ziziphus sativa</name>
    <dbReference type="NCBI Taxonomy" id="326968"/>
    <lineage>
        <taxon>Eukaryota</taxon>
        <taxon>Viridiplantae</taxon>
        <taxon>Streptophyta</taxon>
        <taxon>Embryophyta</taxon>
        <taxon>Tracheophyta</taxon>
        <taxon>Spermatophyta</taxon>
        <taxon>Magnoliopsida</taxon>
        <taxon>eudicotyledons</taxon>
        <taxon>Gunneridae</taxon>
        <taxon>Pentapetalae</taxon>
        <taxon>rosids</taxon>
        <taxon>fabids</taxon>
        <taxon>Rosales</taxon>
        <taxon>Rhamnaceae</taxon>
        <taxon>Paliureae</taxon>
        <taxon>Ziziphus</taxon>
    </lineage>
</organism>